<gene>
    <name evidence="4" type="ORF">J437_LFUL004237</name>
</gene>
<keyword evidence="1" id="KW-0175">Coiled coil</keyword>
<evidence type="ECO:0000313" key="5">
    <source>
        <dbReference type="Proteomes" id="UP000792457"/>
    </source>
</evidence>
<dbReference type="EMBL" id="KZ308330">
    <property type="protein sequence ID" value="KAG8227625.1"/>
    <property type="molecule type" value="Genomic_DNA"/>
</dbReference>
<evidence type="ECO:0000259" key="3">
    <source>
        <dbReference type="Pfam" id="PF13087"/>
    </source>
</evidence>
<evidence type="ECO:0000259" key="2">
    <source>
        <dbReference type="Pfam" id="PF13086"/>
    </source>
</evidence>
<proteinExistence type="predicted"/>
<dbReference type="GO" id="GO:0004386">
    <property type="term" value="F:helicase activity"/>
    <property type="evidence" value="ECO:0007669"/>
    <property type="project" value="InterPro"/>
</dbReference>
<name>A0A8K0K5G9_LADFU</name>
<reference evidence="4" key="2">
    <citation type="submission" date="2017-10" db="EMBL/GenBank/DDBJ databases">
        <title>Ladona fulva Genome sequencing and assembly.</title>
        <authorList>
            <person name="Murali S."/>
            <person name="Richards S."/>
            <person name="Bandaranaike D."/>
            <person name="Bellair M."/>
            <person name="Blankenburg K."/>
            <person name="Chao H."/>
            <person name="Dinh H."/>
            <person name="Doddapaneni H."/>
            <person name="Dugan-Rocha S."/>
            <person name="Elkadiri S."/>
            <person name="Gnanaolivu R."/>
            <person name="Hernandez B."/>
            <person name="Skinner E."/>
            <person name="Javaid M."/>
            <person name="Lee S."/>
            <person name="Li M."/>
            <person name="Ming W."/>
            <person name="Munidasa M."/>
            <person name="Muniz J."/>
            <person name="Nguyen L."/>
            <person name="Hughes D."/>
            <person name="Osuji N."/>
            <person name="Pu L.-L."/>
            <person name="Puazo M."/>
            <person name="Qu C."/>
            <person name="Quiroz J."/>
            <person name="Raj R."/>
            <person name="Weissenberger G."/>
            <person name="Xin Y."/>
            <person name="Zou X."/>
            <person name="Han Y."/>
            <person name="Worley K."/>
            <person name="Muzny D."/>
            <person name="Gibbs R."/>
        </authorList>
    </citation>
    <scope>NUCLEOTIDE SEQUENCE</scope>
    <source>
        <strain evidence="4">Sampled in the wild</strain>
    </source>
</reference>
<dbReference type="PANTHER" id="PTHR10887">
    <property type="entry name" value="DNA2/NAM7 HELICASE FAMILY"/>
    <property type="match status" value="1"/>
</dbReference>
<keyword evidence="5" id="KW-1185">Reference proteome</keyword>
<dbReference type="InterPro" id="IPR041677">
    <property type="entry name" value="DNA2/NAM7_AAA_11"/>
</dbReference>
<organism evidence="4 5">
    <name type="scientific">Ladona fulva</name>
    <name type="common">Scarce chaser dragonfly</name>
    <name type="synonym">Libellula fulva</name>
    <dbReference type="NCBI Taxonomy" id="123851"/>
    <lineage>
        <taxon>Eukaryota</taxon>
        <taxon>Metazoa</taxon>
        <taxon>Ecdysozoa</taxon>
        <taxon>Arthropoda</taxon>
        <taxon>Hexapoda</taxon>
        <taxon>Insecta</taxon>
        <taxon>Pterygota</taxon>
        <taxon>Palaeoptera</taxon>
        <taxon>Odonata</taxon>
        <taxon>Epiprocta</taxon>
        <taxon>Anisoptera</taxon>
        <taxon>Libelluloidea</taxon>
        <taxon>Libellulidae</taxon>
        <taxon>Ladona</taxon>
    </lineage>
</organism>
<dbReference type="GO" id="GO:0006369">
    <property type="term" value="P:termination of RNA polymerase II transcription"/>
    <property type="evidence" value="ECO:0007669"/>
    <property type="project" value="TreeGrafter"/>
</dbReference>
<dbReference type="InterPro" id="IPR027417">
    <property type="entry name" value="P-loop_NTPase"/>
</dbReference>
<comment type="caution">
    <text evidence="4">The sequence shown here is derived from an EMBL/GenBank/DDBJ whole genome shotgun (WGS) entry which is preliminary data.</text>
</comment>
<dbReference type="GO" id="GO:0001147">
    <property type="term" value="F:transcription termination site sequence-specific DNA binding"/>
    <property type="evidence" value="ECO:0007669"/>
    <property type="project" value="TreeGrafter"/>
</dbReference>
<dbReference type="Gene3D" id="3.40.50.300">
    <property type="entry name" value="P-loop containing nucleotide triphosphate hydrolases"/>
    <property type="match status" value="3"/>
</dbReference>
<dbReference type="Pfam" id="PF13086">
    <property type="entry name" value="AAA_11"/>
    <property type="match status" value="1"/>
</dbReference>
<feature type="non-terminal residue" evidence="4">
    <location>
        <position position="1"/>
    </location>
</feature>
<dbReference type="AlphaFoldDB" id="A0A8K0K5G9"/>
<dbReference type="OrthoDB" id="2285229at2759"/>
<dbReference type="CDD" id="cd18042">
    <property type="entry name" value="DEXXQc_SETX"/>
    <property type="match status" value="1"/>
</dbReference>
<dbReference type="CDD" id="cd18808">
    <property type="entry name" value="SF1_C_Upf1"/>
    <property type="match status" value="1"/>
</dbReference>
<dbReference type="Proteomes" id="UP000792457">
    <property type="component" value="Unassembled WGS sequence"/>
</dbReference>
<sequence length="776" mass="87616">MQNVRGIMRQSMERKNLRVSFKENHEVRLFSVSPGSKLLPVRGKDLRAPPLFSNEAGTSMNELPAVLSVVYDICRWNAHWLEEQRSRPSSEPPPVNLKNPLLPILGSYSSYKEYFSSFYPVMMFELWAKIYKEWDQNFARYQIIQVLLESALDIPESPLCSRKEFVMINCQYAVPEHHNPFSCPKAGDLCILELPEEVPIPGDGSATQPTAVIVRVFAYVDSVKRNHNAPKIPDKDFGNGPEPAVTFNMTLKLKKRPHKICIGKEARIKVEAIVCQLLCDLRSFEALIELPKSPLARHILNPAGLEMKTFIPANFRPKSTSDLNSSQQKAVALAKMICFAEEPRICLIQGPPGTGKTKVIVTLLMELFDYGNKSLSQKRRENKTPRILLCAPSNAAIDNLVRKLLAIRINLKKENRFRLVRVGRLEAMNPAVRDISLQELTSKEVNSNASGDFESIDLQVSTLLAKINSMRLALDTAVTRNDIKNKLNLEAKIKEVEQKLEEAKKAKGGNANNISNKQRRQLEQAAERNVLRCADIVATTLASCVNNSMLDAFTKEMHGKSHFDCCIIDEACQSLELDSLLPLQLGIKKLVLVGDQEQLYPTVMSLVAKQNGLEMSLFERLWSCLSKEETETSNLPLALLKVQYRMHPEICHWPNVYVYNGILETPPELEMERMSPFLPFVVISLEFDQNDPNQLLNCNEAELVSKLFFAMAEKAEKRGYSIGVITPYQKQRNAIEAALSRRSYGVGFLGERRRINVALTRARRSLIVCGNFSSLK</sequence>
<accession>A0A8K0K5G9</accession>
<feature type="domain" description="DNA2/NAM7 helicase-like C-terminal" evidence="3">
    <location>
        <begin position="613"/>
        <end position="742"/>
    </location>
</feature>
<evidence type="ECO:0000256" key="1">
    <source>
        <dbReference type="SAM" id="Coils"/>
    </source>
</evidence>
<feature type="domain" description="DNA2/NAM7 helicase helicase" evidence="2">
    <location>
        <begin position="323"/>
        <end position="605"/>
    </location>
</feature>
<protein>
    <submittedName>
        <fullName evidence="4">Uncharacterized protein</fullName>
    </submittedName>
</protein>
<dbReference type="GO" id="GO:0016604">
    <property type="term" value="C:nuclear body"/>
    <property type="evidence" value="ECO:0007669"/>
    <property type="project" value="TreeGrafter"/>
</dbReference>
<reference evidence="4" key="1">
    <citation type="submission" date="2013-04" db="EMBL/GenBank/DDBJ databases">
        <authorList>
            <person name="Qu J."/>
            <person name="Murali S.C."/>
            <person name="Bandaranaike D."/>
            <person name="Bellair M."/>
            <person name="Blankenburg K."/>
            <person name="Chao H."/>
            <person name="Dinh H."/>
            <person name="Doddapaneni H."/>
            <person name="Downs B."/>
            <person name="Dugan-Rocha S."/>
            <person name="Elkadiri S."/>
            <person name="Gnanaolivu R.D."/>
            <person name="Hernandez B."/>
            <person name="Javaid M."/>
            <person name="Jayaseelan J.C."/>
            <person name="Lee S."/>
            <person name="Li M."/>
            <person name="Ming W."/>
            <person name="Munidasa M."/>
            <person name="Muniz J."/>
            <person name="Nguyen L."/>
            <person name="Ongeri F."/>
            <person name="Osuji N."/>
            <person name="Pu L.-L."/>
            <person name="Puazo M."/>
            <person name="Qu C."/>
            <person name="Quiroz J."/>
            <person name="Raj R."/>
            <person name="Weissenberger G."/>
            <person name="Xin Y."/>
            <person name="Zou X."/>
            <person name="Han Y."/>
            <person name="Richards S."/>
            <person name="Worley K."/>
            <person name="Muzny D."/>
            <person name="Gibbs R."/>
        </authorList>
    </citation>
    <scope>NUCLEOTIDE SEQUENCE</scope>
    <source>
        <strain evidence="4">Sampled in the wild</strain>
    </source>
</reference>
<feature type="coiled-coil region" evidence="1">
    <location>
        <begin position="486"/>
        <end position="513"/>
    </location>
</feature>
<feature type="domain" description="DNA2/NAM7 helicase-like C-terminal" evidence="3">
    <location>
        <begin position="743"/>
        <end position="771"/>
    </location>
</feature>
<dbReference type="InterPro" id="IPR045055">
    <property type="entry name" value="DNA2/NAM7-like"/>
</dbReference>
<dbReference type="InterPro" id="IPR041679">
    <property type="entry name" value="DNA2/NAM7-like_C"/>
</dbReference>
<evidence type="ECO:0000313" key="4">
    <source>
        <dbReference type="EMBL" id="KAG8227625.1"/>
    </source>
</evidence>
<dbReference type="InterPro" id="IPR047187">
    <property type="entry name" value="SF1_C_Upf1"/>
</dbReference>
<dbReference type="Pfam" id="PF13087">
    <property type="entry name" value="AAA_12"/>
    <property type="match status" value="2"/>
</dbReference>
<dbReference type="PANTHER" id="PTHR10887:SF495">
    <property type="entry name" value="HELICASE SENATAXIN ISOFORM X1-RELATED"/>
    <property type="match status" value="1"/>
</dbReference>
<dbReference type="SUPFAM" id="SSF52540">
    <property type="entry name" value="P-loop containing nucleoside triphosphate hydrolases"/>
    <property type="match status" value="1"/>
</dbReference>